<evidence type="ECO:0000313" key="1">
    <source>
        <dbReference type="EMBL" id="KCW83952.1"/>
    </source>
</evidence>
<dbReference type="GO" id="GO:0005886">
    <property type="term" value="C:plasma membrane"/>
    <property type="evidence" value="ECO:0000318"/>
    <property type="project" value="GO_Central"/>
</dbReference>
<dbReference type="GO" id="GO:0009506">
    <property type="term" value="C:plasmodesma"/>
    <property type="evidence" value="ECO:0000318"/>
    <property type="project" value="GO_Central"/>
</dbReference>
<proteinExistence type="predicted"/>
<accession>A0A059D057</accession>
<sequence length="94" mass="10366">MMGSEVETLEERLKSSSVQLHAEGAILERVDLATAVRFKIMVWKTKRYKVIVVGANVTLNDQAAKNTGKKNKDVKLKSGVGKNLGGCYFSFDFA</sequence>
<dbReference type="EMBL" id="KK198754">
    <property type="protein sequence ID" value="KCW83952.1"/>
    <property type="molecule type" value="Genomic_DNA"/>
</dbReference>
<protein>
    <submittedName>
        <fullName evidence="1">Uncharacterized protein</fullName>
    </submittedName>
</protein>
<reference evidence="1" key="1">
    <citation type="submission" date="2013-07" db="EMBL/GenBank/DDBJ databases">
        <title>The genome of Eucalyptus grandis.</title>
        <authorList>
            <person name="Schmutz J."/>
            <person name="Hayes R."/>
            <person name="Myburg A."/>
            <person name="Tuskan G."/>
            <person name="Grattapaglia D."/>
            <person name="Rokhsar D.S."/>
        </authorList>
    </citation>
    <scope>NUCLEOTIDE SEQUENCE</scope>
    <source>
        <tissue evidence="1">Leaf extractions</tissue>
    </source>
</reference>
<gene>
    <name evidence="1" type="ORF">EUGRSUZ_B00837</name>
</gene>
<dbReference type="InParanoid" id="A0A059D057"/>
<dbReference type="Gramene" id="KCW83952">
    <property type="protein sequence ID" value="KCW83952"/>
    <property type="gene ID" value="EUGRSUZ_B00837"/>
</dbReference>
<name>A0A059D057_EUCGR</name>
<organism evidence="1">
    <name type="scientific">Eucalyptus grandis</name>
    <name type="common">Flooded gum</name>
    <dbReference type="NCBI Taxonomy" id="71139"/>
    <lineage>
        <taxon>Eukaryota</taxon>
        <taxon>Viridiplantae</taxon>
        <taxon>Streptophyta</taxon>
        <taxon>Embryophyta</taxon>
        <taxon>Tracheophyta</taxon>
        <taxon>Spermatophyta</taxon>
        <taxon>Magnoliopsida</taxon>
        <taxon>eudicotyledons</taxon>
        <taxon>Gunneridae</taxon>
        <taxon>Pentapetalae</taxon>
        <taxon>rosids</taxon>
        <taxon>malvids</taxon>
        <taxon>Myrtales</taxon>
        <taxon>Myrtaceae</taxon>
        <taxon>Myrtoideae</taxon>
        <taxon>Eucalypteae</taxon>
        <taxon>Eucalyptus</taxon>
    </lineage>
</organism>
<dbReference type="AlphaFoldDB" id="A0A059D057"/>